<evidence type="ECO:0000313" key="2">
    <source>
        <dbReference type="Proteomes" id="UP001500655"/>
    </source>
</evidence>
<evidence type="ECO:0008006" key="3">
    <source>
        <dbReference type="Google" id="ProtNLM"/>
    </source>
</evidence>
<dbReference type="SUPFAM" id="SSF52540">
    <property type="entry name" value="P-loop containing nucleoside triphosphate hydrolases"/>
    <property type="match status" value="1"/>
</dbReference>
<protein>
    <recommendedName>
        <fullName evidence="3">Guanylate kinase</fullName>
    </recommendedName>
</protein>
<comment type="caution">
    <text evidence="1">The sequence shown here is derived from an EMBL/GenBank/DDBJ whole genome shotgun (WGS) entry which is preliminary data.</text>
</comment>
<proteinExistence type="predicted"/>
<gene>
    <name evidence="1" type="ORF">GCM10009681_56310</name>
</gene>
<dbReference type="Proteomes" id="UP001500655">
    <property type="component" value="Unassembled WGS sequence"/>
</dbReference>
<sequence>MSRAVVLYGPPASGKDTVTAELVKLDGRFVPYRRLKVGAGRPQGYRIVAAEQFNSLQAAGDILYRNDRYGNVYGIDRPSLDTLIGAGCVPVVHIGQIDGLMAIEAYPAQWLRVLLWCDRQTTDQRSAARGDGDTATRLTVWDETKHDLDAHPSVVFHLRIRTDHVTVAEAARAIQIAEQSL</sequence>
<dbReference type="Gene3D" id="3.40.50.300">
    <property type="entry name" value="P-loop containing nucleotide triphosphate hydrolases"/>
    <property type="match status" value="1"/>
</dbReference>
<name>A0ABP4XGZ2_9ACTN</name>
<dbReference type="InterPro" id="IPR027417">
    <property type="entry name" value="P-loop_NTPase"/>
</dbReference>
<reference evidence="2" key="1">
    <citation type="journal article" date="2019" name="Int. J. Syst. Evol. Microbiol.">
        <title>The Global Catalogue of Microorganisms (GCM) 10K type strain sequencing project: providing services to taxonomists for standard genome sequencing and annotation.</title>
        <authorList>
            <consortium name="The Broad Institute Genomics Platform"/>
            <consortium name="The Broad Institute Genome Sequencing Center for Infectious Disease"/>
            <person name="Wu L."/>
            <person name="Ma J."/>
        </authorList>
    </citation>
    <scope>NUCLEOTIDE SEQUENCE [LARGE SCALE GENOMIC DNA]</scope>
    <source>
        <strain evidence="2">JCM 13249</strain>
    </source>
</reference>
<dbReference type="EMBL" id="BAAALS010000058">
    <property type="protein sequence ID" value="GAA1777953.1"/>
    <property type="molecule type" value="Genomic_DNA"/>
</dbReference>
<accession>A0ABP4XGZ2</accession>
<keyword evidence="2" id="KW-1185">Reference proteome</keyword>
<evidence type="ECO:0000313" key="1">
    <source>
        <dbReference type="EMBL" id="GAA1777953.1"/>
    </source>
</evidence>
<organism evidence="1 2">
    <name type="scientific">Luedemannella helvata</name>
    <dbReference type="NCBI Taxonomy" id="349315"/>
    <lineage>
        <taxon>Bacteria</taxon>
        <taxon>Bacillati</taxon>
        <taxon>Actinomycetota</taxon>
        <taxon>Actinomycetes</taxon>
        <taxon>Micromonosporales</taxon>
        <taxon>Micromonosporaceae</taxon>
        <taxon>Luedemannella</taxon>
    </lineage>
</organism>